<dbReference type="Gene3D" id="2.60.120.200">
    <property type="match status" value="1"/>
</dbReference>
<sequence length="294" mass="34211">YRLNDGYWHSVDLAARENLLTLTIDEEEGSPLKITNPFSIRTGDRYFFGGCPKTNNTLFKCETKLNRFHGCMQHIFIDNEQLDIDITLQRQWARYEELLIGTCGITDRYEVTHKALQYCRERYSDKGYLDFRDHLPVRRVVIGDTNRTGSVAQITVGPLRCHGDTFTKPTYITFPTFRPGSTADISFHFKTYRAPGVFLENSDDQLRNFIRIELNTHFEIGSWLRYNIRKKPISNEAAWANWIDPHYDNFSLGYNDTSDDIEFSFSTVHKPAVLLYISSFVQDYIAIILKTDGR</sequence>
<dbReference type="PANTHER" id="PTHR15036:SF43">
    <property type="entry name" value="CONTACTIN-ASSOCIATED PROTEIN 1"/>
    <property type="match status" value="1"/>
</dbReference>
<protein>
    <recommendedName>
        <fullName evidence="2">Laminin G domain-containing protein</fullName>
    </recommendedName>
</protein>
<reference evidence="3 4" key="1">
    <citation type="submission" date="2021-06" db="EMBL/GenBank/DDBJ databases">
        <authorList>
            <person name="Palmer J.M."/>
        </authorList>
    </citation>
    <scope>NUCLEOTIDE SEQUENCE [LARGE SCALE GENOMIC DNA]</scope>
    <source>
        <strain evidence="3 4">GA_2019</strain>
        <tissue evidence="3">Muscle</tissue>
    </source>
</reference>
<dbReference type="Proteomes" id="UP001476798">
    <property type="component" value="Unassembled WGS sequence"/>
</dbReference>
<dbReference type="PANTHER" id="PTHR15036">
    <property type="entry name" value="PIKACHURIN-LIKE PROTEIN"/>
    <property type="match status" value="1"/>
</dbReference>
<evidence type="ECO:0000259" key="2">
    <source>
        <dbReference type="PROSITE" id="PS50025"/>
    </source>
</evidence>
<dbReference type="PROSITE" id="PS50025">
    <property type="entry name" value="LAM_G_DOMAIN"/>
    <property type="match status" value="1"/>
</dbReference>
<comment type="caution">
    <text evidence="3">The sequence shown here is derived from an EMBL/GenBank/DDBJ whole genome shotgun (WGS) entry which is preliminary data.</text>
</comment>
<accession>A0ABV0NI13</accession>
<evidence type="ECO:0000256" key="1">
    <source>
        <dbReference type="PROSITE-ProRule" id="PRU00122"/>
    </source>
</evidence>
<dbReference type="InterPro" id="IPR001791">
    <property type="entry name" value="Laminin_G"/>
</dbReference>
<keyword evidence="4" id="KW-1185">Reference proteome</keyword>
<evidence type="ECO:0000313" key="3">
    <source>
        <dbReference type="EMBL" id="MEQ2171048.1"/>
    </source>
</evidence>
<feature type="domain" description="Laminin G" evidence="2">
    <location>
        <begin position="1"/>
        <end position="103"/>
    </location>
</feature>
<comment type="caution">
    <text evidence="1">Lacks conserved residue(s) required for the propagation of feature annotation.</text>
</comment>
<name>A0ABV0NI13_9TELE</name>
<gene>
    <name evidence="3" type="ORF">GOODEAATRI_006663</name>
</gene>
<proteinExistence type="predicted"/>
<dbReference type="EMBL" id="JAHRIO010040302">
    <property type="protein sequence ID" value="MEQ2171048.1"/>
    <property type="molecule type" value="Genomic_DNA"/>
</dbReference>
<dbReference type="InterPro" id="IPR050372">
    <property type="entry name" value="Neurexin-related_CASP"/>
</dbReference>
<dbReference type="InterPro" id="IPR013320">
    <property type="entry name" value="ConA-like_dom_sf"/>
</dbReference>
<dbReference type="CDD" id="cd00110">
    <property type="entry name" value="LamG"/>
    <property type="match status" value="1"/>
</dbReference>
<organism evidence="3 4">
    <name type="scientific">Goodea atripinnis</name>
    <dbReference type="NCBI Taxonomy" id="208336"/>
    <lineage>
        <taxon>Eukaryota</taxon>
        <taxon>Metazoa</taxon>
        <taxon>Chordata</taxon>
        <taxon>Craniata</taxon>
        <taxon>Vertebrata</taxon>
        <taxon>Euteleostomi</taxon>
        <taxon>Actinopterygii</taxon>
        <taxon>Neopterygii</taxon>
        <taxon>Teleostei</taxon>
        <taxon>Neoteleostei</taxon>
        <taxon>Acanthomorphata</taxon>
        <taxon>Ovalentaria</taxon>
        <taxon>Atherinomorphae</taxon>
        <taxon>Cyprinodontiformes</taxon>
        <taxon>Goodeidae</taxon>
        <taxon>Goodea</taxon>
    </lineage>
</organism>
<dbReference type="SUPFAM" id="SSF49899">
    <property type="entry name" value="Concanavalin A-like lectins/glucanases"/>
    <property type="match status" value="2"/>
</dbReference>
<dbReference type="Pfam" id="PF02210">
    <property type="entry name" value="Laminin_G_2"/>
    <property type="match status" value="1"/>
</dbReference>
<feature type="non-terminal residue" evidence="3">
    <location>
        <position position="1"/>
    </location>
</feature>
<evidence type="ECO:0000313" key="4">
    <source>
        <dbReference type="Proteomes" id="UP001476798"/>
    </source>
</evidence>